<feature type="compositionally biased region" description="Low complexity" evidence="1">
    <location>
        <begin position="573"/>
        <end position="588"/>
    </location>
</feature>
<evidence type="ECO:0000313" key="5">
    <source>
        <dbReference type="Proteomes" id="UP000242427"/>
    </source>
</evidence>
<proteinExistence type="predicted"/>
<dbReference type="EMBL" id="PXWG01000018">
    <property type="protein sequence ID" value="PSJ28779.1"/>
    <property type="molecule type" value="Genomic_DNA"/>
</dbReference>
<keyword evidence="5" id="KW-1185">Reference proteome</keyword>
<feature type="compositionally biased region" description="Low complexity" evidence="1">
    <location>
        <begin position="671"/>
        <end position="705"/>
    </location>
</feature>
<feature type="transmembrane region" description="Helical" evidence="2">
    <location>
        <begin position="122"/>
        <end position="151"/>
    </location>
</feature>
<reference evidence="4 5" key="1">
    <citation type="submission" date="2018-03" db="EMBL/GenBank/DDBJ databases">
        <title>Chitinolytic properties of Streptosporangium nondiastaticum TBG75A20.</title>
        <authorList>
            <person name="Gayathri V."/>
            <person name="Shiburaj S."/>
        </authorList>
    </citation>
    <scope>NUCLEOTIDE SEQUENCE [LARGE SCALE GENOMIC DNA]</scope>
    <source>
        <strain evidence="4 5">TBG75A20</strain>
    </source>
</reference>
<feature type="transmembrane region" description="Helical" evidence="2">
    <location>
        <begin position="379"/>
        <end position="401"/>
    </location>
</feature>
<feature type="signal peptide" evidence="3">
    <location>
        <begin position="1"/>
        <end position="28"/>
    </location>
</feature>
<comment type="caution">
    <text evidence="4">The sequence shown here is derived from an EMBL/GenBank/DDBJ whole genome shotgun (WGS) entry which is preliminary data.</text>
</comment>
<name>A0A9X7PI40_9ACTN</name>
<dbReference type="RefSeq" id="WP_106675633.1">
    <property type="nucleotide sequence ID" value="NZ_PXWG01000018.1"/>
</dbReference>
<feature type="compositionally biased region" description="Basic and acidic residues" evidence="1">
    <location>
        <begin position="225"/>
        <end position="236"/>
    </location>
</feature>
<keyword evidence="2" id="KW-0812">Transmembrane</keyword>
<dbReference type="Proteomes" id="UP000242427">
    <property type="component" value="Unassembled WGS sequence"/>
</dbReference>
<feature type="transmembrane region" description="Helical" evidence="2">
    <location>
        <begin position="413"/>
        <end position="430"/>
    </location>
</feature>
<feature type="transmembrane region" description="Helical" evidence="2">
    <location>
        <begin position="90"/>
        <end position="110"/>
    </location>
</feature>
<keyword evidence="2" id="KW-0472">Membrane</keyword>
<feature type="transmembrane region" description="Helical" evidence="2">
    <location>
        <begin position="163"/>
        <end position="185"/>
    </location>
</feature>
<feature type="region of interest" description="Disordered" evidence="1">
    <location>
        <begin position="555"/>
        <end position="715"/>
    </location>
</feature>
<gene>
    <name evidence="4" type="ORF">B7P34_10840</name>
</gene>
<feature type="transmembrane region" description="Helical" evidence="2">
    <location>
        <begin position="348"/>
        <end position="367"/>
    </location>
</feature>
<organism evidence="4 5">
    <name type="scientific">Streptosporangium nondiastaticum</name>
    <dbReference type="NCBI Taxonomy" id="35764"/>
    <lineage>
        <taxon>Bacteria</taxon>
        <taxon>Bacillati</taxon>
        <taxon>Actinomycetota</taxon>
        <taxon>Actinomycetes</taxon>
        <taxon>Streptosporangiales</taxon>
        <taxon>Streptosporangiaceae</taxon>
        <taxon>Streptosporangium</taxon>
    </lineage>
</organism>
<accession>A0A9X7PI40</accession>
<evidence type="ECO:0000256" key="1">
    <source>
        <dbReference type="SAM" id="MobiDB-lite"/>
    </source>
</evidence>
<evidence type="ECO:0000256" key="2">
    <source>
        <dbReference type="SAM" id="Phobius"/>
    </source>
</evidence>
<keyword evidence="3" id="KW-0732">Signal</keyword>
<feature type="region of interest" description="Disordered" evidence="1">
    <location>
        <begin position="209"/>
        <end position="237"/>
    </location>
</feature>
<sequence length="715" mass="75319">MRLPRIRNLLIPLLGAFTTLMATAGAAAADDKFKKYKPAGIGDLLKTPRIGEGSGSTLYEQYGSGLYYRLDSELGWKDIGWSMLNGIADIFMGLTVFITQSAVVAVQWTLNLTDVKEIHDAITTAISSAGGTVSETLLPSALAVGAMVAWANHRKASGSGLSQLGWVAASGILAVSLVSTPGVWVDGIDSVRKVGSSIAMEATSAGMNGNAQEPFAVKGNPDLDQNDKKDSEETKKNKLVRKSTDAIWRSYVVTPWCIAEFGNLDTCKEFGEQTLQKTDKPPKDDDFADARREFLSKTLSDSKIGIPAMKWRQGKNAGRVTVTIAAFVCAALFALLAVALAFASLASLIGALMLLLAGVVFACLWVIPGRPRQWGMRWFDALLGFALQSFVSTMVLGVVLVLNTVSISMLGKYGYFAAIGVSITSAIVAFKFRAVMESIVGVTGALSPGASAAGMALGRGASRLAGRMVGKPAGWAGRQAARPVKWAGRKTGQAAWNGTKWAGRKSGQAAWNGTKWAGRKTGQAAMSGGAKVASAGAEQLHKAKERGLQALATWAADNPPGTSARMRSSDGQSTGSRRADGSSGAGRTIATLPERRTASVGSVRPRNTPRAGQPDLGRIQVGAAHTGRATGAQNRARRHPQLQAESGQNGPQFRPARGHNPPPRQKKITQSRRAANSASVSGGAASRRSGPAKVNRSVSAPAAPASDRRRRRRNS</sequence>
<evidence type="ECO:0000256" key="3">
    <source>
        <dbReference type="SAM" id="SignalP"/>
    </source>
</evidence>
<protein>
    <submittedName>
        <fullName evidence="4">Uncharacterized protein</fullName>
    </submittedName>
</protein>
<evidence type="ECO:0000313" key="4">
    <source>
        <dbReference type="EMBL" id="PSJ28779.1"/>
    </source>
</evidence>
<dbReference type="AlphaFoldDB" id="A0A9X7PI40"/>
<feature type="chain" id="PRO_5040923590" evidence="3">
    <location>
        <begin position="29"/>
        <end position="715"/>
    </location>
</feature>
<keyword evidence="2" id="KW-1133">Transmembrane helix</keyword>
<feature type="transmembrane region" description="Helical" evidence="2">
    <location>
        <begin position="320"/>
        <end position="342"/>
    </location>
</feature>